<feature type="chain" id="PRO_5045385271" evidence="2">
    <location>
        <begin position="25"/>
        <end position="366"/>
    </location>
</feature>
<evidence type="ECO:0000256" key="1">
    <source>
        <dbReference type="ARBA" id="ARBA00022729"/>
    </source>
</evidence>
<name>A0ABY2TWJ0_9PSED</name>
<protein>
    <submittedName>
        <fullName evidence="3">Lytic murein transglycosylase</fullName>
    </submittedName>
</protein>
<dbReference type="EMBL" id="VBVZ01000716">
    <property type="protein sequence ID" value="TLG87730.1"/>
    <property type="molecule type" value="Genomic_DNA"/>
</dbReference>
<proteinExistence type="predicted"/>
<keyword evidence="1 2" id="KW-0732">Signal</keyword>
<reference evidence="3 4" key="1">
    <citation type="submission" date="2019-05" db="EMBL/GenBank/DDBJ databases">
        <title>Pseudomonas edaphica sp. nov., isolated from rhizospheric soil of Cistus ladanifer L. in Spain.</title>
        <authorList>
            <person name="Peix A."/>
        </authorList>
    </citation>
    <scope>NUCLEOTIDE SEQUENCE [LARGE SCALE GENOMIC DNA]</scope>
    <source>
        <strain evidence="3 4">RD25</strain>
    </source>
</reference>
<feature type="non-terminal residue" evidence="3">
    <location>
        <position position="366"/>
    </location>
</feature>
<organism evidence="3 4">
    <name type="scientific">Pseudomonas edaphica</name>
    <dbReference type="NCBI Taxonomy" id="2006980"/>
    <lineage>
        <taxon>Bacteria</taxon>
        <taxon>Pseudomonadati</taxon>
        <taxon>Pseudomonadota</taxon>
        <taxon>Gammaproteobacteria</taxon>
        <taxon>Pseudomonadales</taxon>
        <taxon>Pseudomonadaceae</taxon>
        <taxon>Pseudomonas</taxon>
    </lineage>
</organism>
<dbReference type="Pfam" id="PF00760">
    <property type="entry name" value="Cucumo_coat"/>
    <property type="match status" value="1"/>
</dbReference>
<sequence>MRSRLFNFLSCLLLSATAVQSAQAVDLTTQRQYYDEAKRALAKGDSGPYMQYSQALADYPLTPYLAYDELTARLKTASNEEIEQFLAKNGDLPQANWMKLRWLRWLADRGDWQTFEKYYDAKLNFVELDCLHGQYQLTHNLKAEGYKTTEKLWMTGKSQPAACDATFGQWAADGQLTEQKIWDRAKLAAEARNYALANSLVKTLPTLGAQGRLMIDVAQKPDMLSDPSRFLPANEAMSDAVGLGLRRLARQDPDKAMALLDGYASSMHFSRDEKVSIAREIGLTLARRYDPRALDVMTKYDPELRDNTVSEWRLRLLLRLARWEDAYQLTRKLPQDLATTNRWRYWQARSLELAEPKNPQPLVLYK</sequence>
<dbReference type="Gene3D" id="1.25.20.10">
    <property type="entry name" value="Bacterial muramidases"/>
    <property type="match status" value="1"/>
</dbReference>
<evidence type="ECO:0000313" key="4">
    <source>
        <dbReference type="Proteomes" id="UP000304941"/>
    </source>
</evidence>
<accession>A0ABY2TWJ0</accession>
<evidence type="ECO:0000313" key="3">
    <source>
        <dbReference type="EMBL" id="TLG87730.1"/>
    </source>
</evidence>
<dbReference type="Proteomes" id="UP000304941">
    <property type="component" value="Unassembled WGS sequence"/>
</dbReference>
<evidence type="ECO:0000256" key="2">
    <source>
        <dbReference type="SAM" id="SignalP"/>
    </source>
</evidence>
<feature type="signal peptide" evidence="2">
    <location>
        <begin position="1"/>
        <end position="24"/>
    </location>
</feature>
<gene>
    <name evidence="3" type="ORF">FEM54_29420</name>
</gene>
<keyword evidence="4" id="KW-1185">Reference proteome</keyword>
<dbReference type="SUPFAM" id="SSF48435">
    <property type="entry name" value="Bacterial muramidases"/>
    <property type="match status" value="1"/>
</dbReference>
<comment type="caution">
    <text evidence="3">The sequence shown here is derived from an EMBL/GenBank/DDBJ whole genome shotgun (WGS) entry which is preliminary data.</text>
</comment>
<dbReference type="InterPro" id="IPR008939">
    <property type="entry name" value="Lytic_TGlycosylase_superhlx_U"/>
</dbReference>